<evidence type="ECO:0000256" key="2">
    <source>
        <dbReference type="ARBA" id="ARBA00007591"/>
    </source>
</evidence>
<keyword evidence="12" id="KW-1185">Reference proteome</keyword>
<gene>
    <name evidence="11" type="ORF">FSCOSCO3_A013855</name>
</gene>
<comment type="subcellular location">
    <subcellularLocation>
        <location evidence="1">Membrane</location>
        <topology evidence="1">Single-pass type I membrane protein</topology>
    </subcellularLocation>
</comment>
<sequence>MDKRLPVSLLLKEHLENPSVGLKKSWWVGVTSAAIIPPESEIPLTASNGFWFLSSSPDKEGSLQISTEPNVSLHVSSRPQTVGVFLNYDSGELSFYNVEHQRLIASVTASFRESGSWGWVAFGVLILLIAVLASLGLLYFRERGVGLQQTHRGFVVALCAFLYSSLPVSSNLVVLVKNAVSVDSDHAITLPCWLNPSQSAENLEVRWYLGKNFDDPIMLYRAKKMEVTPYQGRVEFGLKDATSGGLKTGDVSLKLLSATLKDEGDYTCYVSSDQGYDTGIVKLTVTKMGAPPILSVVWKDNVANVSCASEGWHPEPRLRWSDQKKDLTPGGLQHSVDSSGLQSVHSWILVSDSSEVSCSVGLSDEGAKEARLLPVPPQKKEPGSSAGGGWVAFGILILLIAVLASLGLLYFRKRALFLGKTDKPGSDEENQKLLLKDVVQPTDLSTCITHYVNVTLEETGSPHLIIKDGKLRDKGGQYTEGQKVTCLTAIKGTPGFSSGQHYWEVSLENPSVGLKKSWWVGVTSAAIILPESDIPLTASNGFWFLSSSPDKEGSLQISTEPNVSLHVSSRPQIVGVFLNYDSGELSFYNVKDKRLIASVTASFRGEVFPFFNPGIGDKAPMEILQKSVLDLSSDMTNSVDET</sequence>
<dbReference type="InterPro" id="IPR007110">
    <property type="entry name" value="Ig-like_dom"/>
</dbReference>
<evidence type="ECO:0000256" key="8">
    <source>
        <dbReference type="SAM" id="Phobius"/>
    </source>
</evidence>
<feature type="domain" description="B30.2/SPRY" evidence="9">
    <location>
        <begin position="1"/>
        <end position="140"/>
    </location>
</feature>
<evidence type="ECO:0000256" key="3">
    <source>
        <dbReference type="ARBA" id="ARBA00022692"/>
    </source>
</evidence>
<evidence type="ECO:0000256" key="5">
    <source>
        <dbReference type="ARBA" id="ARBA00022989"/>
    </source>
</evidence>
<dbReference type="InterPro" id="IPR013320">
    <property type="entry name" value="ConA-like_dom_sf"/>
</dbReference>
<dbReference type="InterPro" id="IPR036179">
    <property type="entry name" value="Ig-like_dom_sf"/>
</dbReference>
<evidence type="ECO:0000256" key="6">
    <source>
        <dbReference type="ARBA" id="ARBA00023136"/>
    </source>
</evidence>
<dbReference type="Pfam" id="PF22705">
    <property type="entry name" value="C2-set_3"/>
    <property type="match status" value="1"/>
</dbReference>
<dbReference type="InterPro" id="IPR043136">
    <property type="entry name" value="B30.2/SPRY_sf"/>
</dbReference>
<dbReference type="GO" id="GO:0009897">
    <property type="term" value="C:external side of plasma membrane"/>
    <property type="evidence" value="ECO:0007669"/>
    <property type="project" value="TreeGrafter"/>
</dbReference>
<comment type="caution">
    <text evidence="11">The sequence shown here is derived from an EMBL/GenBank/DDBJ whole genome shotgun (WGS) entry which is preliminary data.</text>
</comment>
<dbReference type="PROSITE" id="PS50188">
    <property type="entry name" value="B302_SPRY"/>
    <property type="match status" value="2"/>
</dbReference>
<dbReference type="Gene3D" id="2.60.40.10">
    <property type="entry name" value="Immunoglobulins"/>
    <property type="match status" value="2"/>
</dbReference>
<dbReference type="SMART" id="SM00449">
    <property type="entry name" value="SPRY"/>
    <property type="match status" value="1"/>
</dbReference>
<dbReference type="Gene3D" id="2.60.120.920">
    <property type="match status" value="2"/>
</dbReference>
<dbReference type="InterPro" id="IPR013783">
    <property type="entry name" value="Ig-like_fold"/>
</dbReference>
<evidence type="ECO:0000256" key="4">
    <source>
        <dbReference type="ARBA" id="ARBA00022729"/>
    </source>
</evidence>
<name>A0AAV1N198_SCOSC</name>
<evidence type="ECO:0000313" key="11">
    <source>
        <dbReference type="EMBL" id="CAK6952813.1"/>
    </source>
</evidence>
<dbReference type="EMBL" id="CAWUFR010000011">
    <property type="protein sequence ID" value="CAK6952813.1"/>
    <property type="molecule type" value="Genomic_DNA"/>
</dbReference>
<dbReference type="Proteomes" id="UP001314229">
    <property type="component" value="Unassembled WGS sequence"/>
</dbReference>
<dbReference type="InterPro" id="IPR001870">
    <property type="entry name" value="B30.2/SPRY"/>
</dbReference>
<dbReference type="Pfam" id="PF07686">
    <property type="entry name" value="V-set"/>
    <property type="match status" value="1"/>
</dbReference>
<dbReference type="PROSITE" id="PS50835">
    <property type="entry name" value="IG_LIKE"/>
    <property type="match status" value="2"/>
</dbReference>
<dbReference type="InterPro" id="IPR003877">
    <property type="entry name" value="SPRY_dom"/>
</dbReference>
<dbReference type="SMART" id="SM00409">
    <property type="entry name" value="IG"/>
    <property type="match status" value="1"/>
</dbReference>
<dbReference type="SUPFAM" id="SSF48726">
    <property type="entry name" value="Immunoglobulin"/>
    <property type="match status" value="2"/>
</dbReference>
<evidence type="ECO:0000259" key="9">
    <source>
        <dbReference type="PROSITE" id="PS50188"/>
    </source>
</evidence>
<dbReference type="PANTHER" id="PTHR24100:SF149">
    <property type="entry name" value="BG-LIKE ANTIGEN 1-RELATED"/>
    <property type="match status" value="1"/>
</dbReference>
<feature type="transmembrane region" description="Helical" evidence="8">
    <location>
        <begin position="152"/>
        <end position="176"/>
    </location>
</feature>
<keyword evidence="3 8" id="KW-0812">Transmembrane</keyword>
<keyword evidence="4" id="KW-0732">Signal</keyword>
<feature type="transmembrane region" description="Helical" evidence="8">
    <location>
        <begin position="390"/>
        <end position="411"/>
    </location>
</feature>
<dbReference type="GO" id="GO:0050852">
    <property type="term" value="P:T cell receptor signaling pathway"/>
    <property type="evidence" value="ECO:0007669"/>
    <property type="project" value="TreeGrafter"/>
</dbReference>
<dbReference type="InterPro" id="IPR003879">
    <property type="entry name" value="Butyrophylin_SPRY"/>
</dbReference>
<organism evidence="11 12">
    <name type="scientific">Scomber scombrus</name>
    <name type="common">Atlantic mackerel</name>
    <name type="synonym">Scomber vernalis</name>
    <dbReference type="NCBI Taxonomy" id="13677"/>
    <lineage>
        <taxon>Eukaryota</taxon>
        <taxon>Metazoa</taxon>
        <taxon>Chordata</taxon>
        <taxon>Craniata</taxon>
        <taxon>Vertebrata</taxon>
        <taxon>Euteleostomi</taxon>
        <taxon>Actinopterygii</taxon>
        <taxon>Neopterygii</taxon>
        <taxon>Teleostei</taxon>
        <taxon>Neoteleostei</taxon>
        <taxon>Acanthomorphata</taxon>
        <taxon>Pelagiaria</taxon>
        <taxon>Scombriformes</taxon>
        <taxon>Scombridae</taxon>
        <taxon>Scomber</taxon>
    </lineage>
</organism>
<accession>A0AAV1N198</accession>
<dbReference type="PRINTS" id="PR01407">
    <property type="entry name" value="BUTYPHLNCDUF"/>
</dbReference>
<keyword evidence="7" id="KW-0393">Immunoglobulin domain</keyword>
<evidence type="ECO:0000256" key="1">
    <source>
        <dbReference type="ARBA" id="ARBA00004479"/>
    </source>
</evidence>
<dbReference type="AlphaFoldDB" id="A0AAV1N198"/>
<dbReference type="GO" id="GO:0005102">
    <property type="term" value="F:signaling receptor binding"/>
    <property type="evidence" value="ECO:0007669"/>
    <property type="project" value="TreeGrafter"/>
</dbReference>
<proteinExistence type="inferred from homology"/>
<keyword evidence="5 8" id="KW-1133">Transmembrane helix</keyword>
<feature type="transmembrane region" description="Helical" evidence="8">
    <location>
        <begin position="117"/>
        <end position="140"/>
    </location>
</feature>
<dbReference type="InterPro" id="IPR053896">
    <property type="entry name" value="BTN3A2-like_Ig-C"/>
</dbReference>
<reference evidence="11 12" key="1">
    <citation type="submission" date="2024-01" db="EMBL/GenBank/DDBJ databases">
        <authorList>
            <person name="Alioto T."/>
            <person name="Alioto T."/>
            <person name="Gomez Garrido J."/>
        </authorList>
    </citation>
    <scope>NUCLEOTIDE SEQUENCE [LARGE SCALE GENOMIC DNA]</scope>
</reference>
<dbReference type="Pfam" id="PF00622">
    <property type="entry name" value="SPRY"/>
    <property type="match status" value="2"/>
</dbReference>
<dbReference type="InterPro" id="IPR013106">
    <property type="entry name" value="Ig_V-set"/>
</dbReference>
<dbReference type="InterPro" id="IPR050504">
    <property type="entry name" value="IgSF_BTN/MOG"/>
</dbReference>
<feature type="domain" description="Ig-like" evidence="10">
    <location>
        <begin position="167"/>
        <end position="286"/>
    </location>
</feature>
<keyword evidence="6 8" id="KW-0472">Membrane</keyword>
<evidence type="ECO:0000259" key="10">
    <source>
        <dbReference type="PROSITE" id="PS50835"/>
    </source>
</evidence>
<evidence type="ECO:0000256" key="7">
    <source>
        <dbReference type="ARBA" id="ARBA00023319"/>
    </source>
</evidence>
<comment type="similarity">
    <text evidence="2">Belongs to the immunoglobulin superfamily. BTN/MOG family.</text>
</comment>
<evidence type="ECO:0000313" key="12">
    <source>
        <dbReference type="Proteomes" id="UP001314229"/>
    </source>
</evidence>
<dbReference type="InterPro" id="IPR003599">
    <property type="entry name" value="Ig_sub"/>
</dbReference>
<dbReference type="PANTHER" id="PTHR24100">
    <property type="entry name" value="BUTYROPHILIN"/>
    <property type="match status" value="1"/>
</dbReference>
<dbReference type="SUPFAM" id="SSF49899">
    <property type="entry name" value="Concanavalin A-like lectins/glucanases"/>
    <property type="match status" value="2"/>
</dbReference>
<protein>
    <submittedName>
        <fullName evidence="11">LOW QUALITY PROTEIN: butyrophilin subfamily 2 member A2</fullName>
    </submittedName>
</protein>
<dbReference type="GO" id="GO:0001817">
    <property type="term" value="P:regulation of cytokine production"/>
    <property type="evidence" value="ECO:0007669"/>
    <property type="project" value="TreeGrafter"/>
</dbReference>
<feature type="domain" description="B30.2/SPRY" evidence="9">
    <location>
        <begin position="431"/>
        <end position="630"/>
    </location>
</feature>
<feature type="domain" description="Ig-like" evidence="10">
    <location>
        <begin position="300"/>
        <end position="374"/>
    </location>
</feature>